<sequence>MITLYGAPGWGSAISELMLRLADMPYRVENVEGFDRPGPQRDRLQQLNPLCQVPTLQLADGSVMTESAAIALMILDQHPHLAPQPGTPERSLFQRLLIWLVASVYPTFTYADYPQRWAPDAPQQLVDNIVRYRQSQLLWLDQQLRAAPYALGSEISLLDCYIVVMEHWTPGEEWYRQHTPRFSAVAAAVRQRPELKEVLAANGLL</sequence>
<proteinExistence type="predicted"/>
<evidence type="ECO:0000259" key="2">
    <source>
        <dbReference type="PROSITE" id="PS50405"/>
    </source>
</evidence>
<dbReference type="KEGG" id="izh:FEM41_17780"/>
<dbReference type="Gene3D" id="1.20.1050.10">
    <property type="match status" value="1"/>
</dbReference>
<dbReference type="RefSeq" id="WP_138099248.1">
    <property type="nucleotide sequence ID" value="NZ_CP040428.1"/>
</dbReference>
<gene>
    <name evidence="3" type="ORF">FEM41_17780</name>
</gene>
<dbReference type="EMBL" id="CP040428">
    <property type="protein sequence ID" value="QCT22743.1"/>
    <property type="molecule type" value="Genomic_DNA"/>
</dbReference>
<dbReference type="InterPro" id="IPR036282">
    <property type="entry name" value="Glutathione-S-Trfase_C_sf"/>
</dbReference>
<protein>
    <submittedName>
        <fullName evidence="3">Glutathione S-transferase</fullName>
    </submittedName>
</protein>
<dbReference type="PROSITE" id="PS50404">
    <property type="entry name" value="GST_NTER"/>
    <property type="match status" value="1"/>
</dbReference>
<dbReference type="InterPro" id="IPR036249">
    <property type="entry name" value="Thioredoxin-like_sf"/>
</dbReference>
<dbReference type="AlphaFoldDB" id="A0A4P8YQY5"/>
<dbReference type="InterPro" id="IPR010987">
    <property type="entry name" value="Glutathione-S-Trfase_C-like"/>
</dbReference>
<keyword evidence="4" id="KW-1185">Reference proteome</keyword>
<dbReference type="PANTHER" id="PTHR44051">
    <property type="entry name" value="GLUTATHIONE S-TRANSFERASE-RELATED"/>
    <property type="match status" value="1"/>
</dbReference>
<dbReference type="Pfam" id="PF13409">
    <property type="entry name" value="GST_N_2"/>
    <property type="match status" value="1"/>
</dbReference>
<feature type="domain" description="GST C-terminal" evidence="2">
    <location>
        <begin position="86"/>
        <end position="205"/>
    </location>
</feature>
<dbReference type="CDD" id="cd03057">
    <property type="entry name" value="GST_N_Beta"/>
    <property type="match status" value="1"/>
</dbReference>
<feature type="domain" description="GST N-terminal" evidence="1">
    <location>
        <begin position="1"/>
        <end position="82"/>
    </location>
</feature>
<dbReference type="Gene3D" id="3.40.30.10">
    <property type="entry name" value="Glutaredoxin"/>
    <property type="match status" value="1"/>
</dbReference>
<reference evidence="3 4" key="1">
    <citation type="submission" date="2019-05" db="EMBL/GenBank/DDBJ databases">
        <title>Complete genome sequence of Izhakiella calystegiae KSNA2, an endophyte isolated from beach morning glory (Calystegia soldanella).</title>
        <authorList>
            <person name="Jiang L."/>
            <person name="Jeong J.C."/>
            <person name="Kim C.Y."/>
            <person name="Kim D.H."/>
            <person name="Kim S.W."/>
            <person name="Lee j."/>
        </authorList>
    </citation>
    <scope>NUCLEOTIDE SEQUENCE [LARGE SCALE GENOMIC DNA]</scope>
    <source>
        <strain evidence="3 4">KSNA2</strain>
    </source>
</reference>
<dbReference type="PROSITE" id="PS50405">
    <property type="entry name" value="GST_CTER"/>
    <property type="match status" value="1"/>
</dbReference>
<dbReference type="Proteomes" id="UP000302163">
    <property type="component" value="Chromosome"/>
</dbReference>
<dbReference type="SUPFAM" id="SSF47616">
    <property type="entry name" value="GST C-terminal domain-like"/>
    <property type="match status" value="1"/>
</dbReference>
<dbReference type="PANTHER" id="PTHR44051:SF8">
    <property type="entry name" value="GLUTATHIONE S-TRANSFERASE GSTA"/>
    <property type="match status" value="1"/>
</dbReference>
<dbReference type="GO" id="GO:0016740">
    <property type="term" value="F:transferase activity"/>
    <property type="evidence" value="ECO:0007669"/>
    <property type="project" value="UniProtKB-KW"/>
</dbReference>
<dbReference type="OrthoDB" id="5508354at2"/>
<keyword evidence="3" id="KW-0808">Transferase</keyword>
<organism evidence="3 4">
    <name type="scientific">Jejubacter calystegiae</name>
    <dbReference type="NCBI Taxonomy" id="2579935"/>
    <lineage>
        <taxon>Bacteria</taxon>
        <taxon>Pseudomonadati</taxon>
        <taxon>Pseudomonadota</taxon>
        <taxon>Gammaproteobacteria</taxon>
        <taxon>Enterobacterales</taxon>
        <taxon>Enterobacteriaceae</taxon>
        <taxon>Jejubacter</taxon>
    </lineage>
</organism>
<evidence type="ECO:0000259" key="1">
    <source>
        <dbReference type="PROSITE" id="PS50404"/>
    </source>
</evidence>
<dbReference type="SUPFAM" id="SSF52833">
    <property type="entry name" value="Thioredoxin-like"/>
    <property type="match status" value="1"/>
</dbReference>
<name>A0A4P8YQY5_9ENTR</name>
<evidence type="ECO:0000313" key="4">
    <source>
        <dbReference type="Proteomes" id="UP000302163"/>
    </source>
</evidence>
<accession>A0A4P8YQY5</accession>
<dbReference type="InterPro" id="IPR004045">
    <property type="entry name" value="Glutathione_S-Trfase_N"/>
</dbReference>
<evidence type="ECO:0000313" key="3">
    <source>
        <dbReference type="EMBL" id="QCT22743.1"/>
    </source>
</evidence>